<dbReference type="Pfam" id="PF05236">
    <property type="entry name" value="TAF4"/>
    <property type="match status" value="1"/>
</dbReference>
<dbReference type="PANTHER" id="PTHR15138:SF22">
    <property type="entry name" value="TAFH DOMAIN-CONTAINING PROTEIN"/>
    <property type="match status" value="1"/>
</dbReference>
<gene>
    <name evidence="8" type="primary">Taf4_0</name>
    <name evidence="8" type="ORF">GTO95_0008452</name>
</gene>
<keyword evidence="9" id="KW-1185">Reference proteome</keyword>
<evidence type="ECO:0000256" key="5">
    <source>
        <dbReference type="ARBA" id="ARBA00023242"/>
    </source>
</evidence>
<evidence type="ECO:0000256" key="6">
    <source>
        <dbReference type="SAM" id="MobiDB-lite"/>
    </source>
</evidence>
<dbReference type="GO" id="GO:0016251">
    <property type="term" value="F:RNA polymerase II general transcription initiation factor activity"/>
    <property type="evidence" value="ECO:0007669"/>
    <property type="project" value="TreeGrafter"/>
</dbReference>
<feature type="domain" description="Transcription initiation factor TFIID component TAF4 C-terminal" evidence="7">
    <location>
        <begin position="131"/>
        <end position="178"/>
    </location>
</feature>
<dbReference type="GO" id="GO:0005669">
    <property type="term" value="C:transcription factor TFIID complex"/>
    <property type="evidence" value="ECO:0007669"/>
    <property type="project" value="InterPro"/>
</dbReference>
<evidence type="ECO:0000256" key="4">
    <source>
        <dbReference type="ARBA" id="ARBA00023163"/>
    </source>
</evidence>
<evidence type="ECO:0000256" key="1">
    <source>
        <dbReference type="ARBA" id="ARBA00004123"/>
    </source>
</evidence>
<reference evidence="8" key="1">
    <citation type="journal article" date="2021" name="Cell">
        <title>Tracing the genetic footprints of vertebrate landing in non-teleost ray-finned fishes.</title>
        <authorList>
            <person name="Bi X."/>
            <person name="Wang K."/>
            <person name="Yang L."/>
            <person name="Pan H."/>
            <person name="Jiang H."/>
            <person name="Wei Q."/>
            <person name="Fang M."/>
            <person name="Yu H."/>
            <person name="Zhu C."/>
            <person name="Cai Y."/>
            <person name="He Y."/>
            <person name="Gan X."/>
            <person name="Zeng H."/>
            <person name="Yu D."/>
            <person name="Zhu Y."/>
            <person name="Jiang H."/>
            <person name="Qiu Q."/>
            <person name="Yang H."/>
            <person name="Zhang Y.E."/>
            <person name="Wang W."/>
            <person name="Zhu M."/>
            <person name="He S."/>
            <person name="Zhang G."/>
        </authorList>
    </citation>
    <scope>NUCLEOTIDE SEQUENCE</scope>
    <source>
        <strain evidence="8">Allg_001</strain>
    </source>
</reference>
<name>A0A8J7TBF9_ATRSP</name>
<comment type="similarity">
    <text evidence="2">Belongs to the TAF4 family.</text>
</comment>
<evidence type="ECO:0000313" key="8">
    <source>
        <dbReference type="EMBL" id="MBN3316646.1"/>
    </source>
</evidence>
<keyword evidence="4" id="KW-0804">Transcription</keyword>
<evidence type="ECO:0000256" key="2">
    <source>
        <dbReference type="ARBA" id="ARBA00006178"/>
    </source>
</evidence>
<feature type="compositionally biased region" description="Basic residues" evidence="6">
    <location>
        <begin position="47"/>
        <end position="57"/>
    </location>
</feature>
<dbReference type="GO" id="GO:0006367">
    <property type="term" value="P:transcription initiation at RNA polymerase II promoter"/>
    <property type="evidence" value="ECO:0007669"/>
    <property type="project" value="TreeGrafter"/>
</dbReference>
<comment type="subcellular location">
    <subcellularLocation>
        <location evidence="1">Nucleus</location>
    </subcellularLocation>
</comment>
<sequence>MRVNWVIFVLSPSPPVPWPLLLRWRRRDAKLRGLECSLLIPSQPRYRRSPLSRHQRPRLPQAHTRAAHHVRTGPGDACRAGTRAVLALRGSSRGGVLRTISPSAFNFIANEATQNCANSKVFQFVLGSSSGSPAGSATPAASSRQYPRQRITRVSLRDFIFYMEQERETAHSLLLYRALLK</sequence>
<evidence type="ECO:0000313" key="9">
    <source>
        <dbReference type="Proteomes" id="UP000736164"/>
    </source>
</evidence>
<protein>
    <submittedName>
        <fullName evidence="8">TAF4 factor</fullName>
    </submittedName>
</protein>
<keyword evidence="3" id="KW-0805">Transcription regulation</keyword>
<dbReference type="EMBL" id="JAAWVO010030959">
    <property type="protein sequence ID" value="MBN3316646.1"/>
    <property type="molecule type" value="Genomic_DNA"/>
</dbReference>
<evidence type="ECO:0000259" key="7">
    <source>
        <dbReference type="Pfam" id="PF05236"/>
    </source>
</evidence>
<dbReference type="GO" id="GO:0003677">
    <property type="term" value="F:DNA binding"/>
    <property type="evidence" value="ECO:0007669"/>
    <property type="project" value="TreeGrafter"/>
</dbReference>
<dbReference type="PANTHER" id="PTHR15138">
    <property type="entry name" value="TRANSCRIPTION INITIATION FACTOR TFIID SUBUNIT 4"/>
    <property type="match status" value="1"/>
</dbReference>
<accession>A0A8J7TBF9</accession>
<keyword evidence="5" id="KW-0539">Nucleus</keyword>
<dbReference type="InterPro" id="IPR007900">
    <property type="entry name" value="TAF4_C"/>
</dbReference>
<feature type="non-terminal residue" evidence="8">
    <location>
        <position position="1"/>
    </location>
</feature>
<feature type="non-terminal residue" evidence="8">
    <location>
        <position position="181"/>
    </location>
</feature>
<dbReference type="AlphaFoldDB" id="A0A8J7TBF9"/>
<dbReference type="InterPro" id="IPR045144">
    <property type="entry name" value="TAF4"/>
</dbReference>
<feature type="region of interest" description="Disordered" evidence="6">
    <location>
        <begin position="47"/>
        <end position="76"/>
    </location>
</feature>
<organism evidence="8 9">
    <name type="scientific">Atractosteus spatula</name>
    <name type="common">Alligator gar</name>
    <name type="synonym">Lepisosteus spatula</name>
    <dbReference type="NCBI Taxonomy" id="7917"/>
    <lineage>
        <taxon>Eukaryota</taxon>
        <taxon>Metazoa</taxon>
        <taxon>Chordata</taxon>
        <taxon>Craniata</taxon>
        <taxon>Vertebrata</taxon>
        <taxon>Euteleostomi</taxon>
        <taxon>Actinopterygii</taxon>
        <taxon>Neopterygii</taxon>
        <taxon>Holostei</taxon>
        <taxon>Semionotiformes</taxon>
        <taxon>Lepisosteidae</taxon>
        <taxon>Atractosteus</taxon>
    </lineage>
</organism>
<dbReference type="Proteomes" id="UP000736164">
    <property type="component" value="Unassembled WGS sequence"/>
</dbReference>
<evidence type="ECO:0000256" key="3">
    <source>
        <dbReference type="ARBA" id="ARBA00023015"/>
    </source>
</evidence>
<comment type="caution">
    <text evidence="8">The sequence shown here is derived from an EMBL/GenBank/DDBJ whole genome shotgun (WGS) entry which is preliminary data.</text>
</comment>
<proteinExistence type="inferred from homology"/>